<feature type="transmembrane region" description="Helical" evidence="1">
    <location>
        <begin position="108"/>
        <end position="129"/>
    </location>
</feature>
<sequence>MAMDEATWRRHASPWSVWTRVPILPALALAIFSRAWIGWWALLPVALLVVWTFLNPRVFAPPRGPPGWATRAVWGERLWLARHERPVPRHHAEAARRLTLASGLGLPILAYGLIALDGWATVAGTILAAGAKLWFVDRMVWLYDEAGEGRFTLDL</sequence>
<evidence type="ECO:0000313" key="2">
    <source>
        <dbReference type="EMBL" id="MBJ3777595.1"/>
    </source>
</evidence>
<dbReference type="Proteomes" id="UP000609531">
    <property type="component" value="Unassembled WGS sequence"/>
</dbReference>
<dbReference type="Pfam" id="PF20358">
    <property type="entry name" value="DUF6653"/>
    <property type="match status" value="1"/>
</dbReference>
<evidence type="ECO:0000313" key="3">
    <source>
        <dbReference type="Proteomes" id="UP000609531"/>
    </source>
</evidence>
<dbReference type="EMBL" id="JAEKJA010000018">
    <property type="protein sequence ID" value="MBJ3777595.1"/>
    <property type="molecule type" value="Genomic_DNA"/>
</dbReference>
<gene>
    <name evidence="2" type="ORF">JCR33_17955</name>
</gene>
<keyword evidence="1" id="KW-1133">Transmembrane helix</keyword>
<name>A0A934MI56_9HYPH</name>
<organism evidence="2 3">
    <name type="scientific">Acuticoccus mangrovi</name>
    <dbReference type="NCBI Taxonomy" id="2796142"/>
    <lineage>
        <taxon>Bacteria</taxon>
        <taxon>Pseudomonadati</taxon>
        <taxon>Pseudomonadota</taxon>
        <taxon>Alphaproteobacteria</taxon>
        <taxon>Hyphomicrobiales</taxon>
        <taxon>Amorphaceae</taxon>
        <taxon>Acuticoccus</taxon>
    </lineage>
</organism>
<keyword evidence="1" id="KW-0812">Transmembrane</keyword>
<reference evidence="2" key="1">
    <citation type="submission" date="2020-12" db="EMBL/GenBank/DDBJ databases">
        <title>Bacterial taxonomy.</title>
        <authorList>
            <person name="Pan X."/>
        </authorList>
    </citation>
    <scope>NUCLEOTIDE SEQUENCE</scope>
    <source>
        <strain evidence="2">B2012</strain>
    </source>
</reference>
<feature type="transmembrane region" description="Helical" evidence="1">
    <location>
        <begin position="21"/>
        <end position="54"/>
    </location>
</feature>
<keyword evidence="3" id="KW-1185">Reference proteome</keyword>
<evidence type="ECO:0000256" key="1">
    <source>
        <dbReference type="SAM" id="Phobius"/>
    </source>
</evidence>
<accession>A0A934MI56</accession>
<keyword evidence="1" id="KW-0472">Membrane</keyword>
<comment type="caution">
    <text evidence="2">The sequence shown here is derived from an EMBL/GenBank/DDBJ whole genome shotgun (WGS) entry which is preliminary data.</text>
</comment>
<dbReference type="AlphaFoldDB" id="A0A934MI56"/>
<proteinExistence type="predicted"/>
<protein>
    <submittedName>
        <fullName evidence="2">Uncharacterized protein</fullName>
    </submittedName>
</protein>
<dbReference type="InterPro" id="IPR046595">
    <property type="entry name" value="DUF6653"/>
</dbReference>